<gene>
    <name evidence="2" type="ORF">ES677_05140</name>
</gene>
<dbReference type="RefSeq" id="WP_148380633.1">
    <property type="nucleotide sequence ID" value="NZ_VSKN01000005.1"/>
</dbReference>
<evidence type="ECO:0000313" key="2">
    <source>
        <dbReference type="EMBL" id="TYC14766.1"/>
    </source>
</evidence>
<reference evidence="2 3" key="1">
    <citation type="submission" date="2019-08" db="EMBL/GenBank/DDBJ databases">
        <title>Genomes of Antarctic Bizionia species.</title>
        <authorList>
            <person name="Bowman J.P."/>
        </authorList>
    </citation>
    <scope>NUCLEOTIDE SEQUENCE [LARGE SCALE GENOMIC DNA]</scope>
    <source>
        <strain evidence="2 3">IC164</strain>
    </source>
</reference>
<evidence type="ECO:0000313" key="3">
    <source>
        <dbReference type="Proteomes" id="UP000323621"/>
    </source>
</evidence>
<dbReference type="PANTHER" id="PTHR22576:SF37">
    <property type="entry name" value="MUCOSA-ASSOCIATED LYMPHOID TISSUE LYMPHOMA TRANSLOCATION PROTEIN 1"/>
    <property type="match status" value="1"/>
</dbReference>
<dbReference type="Proteomes" id="UP000323621">
    <property type="component" value="Unassembled WGS sequence"/>
</dbReference>
<accession>A0ABY3MBU4</accession>
<dbReference type="EMBL" id="VSKN01000005">
    <property type="protein sequence ID" value="TYC14766.1"/>
    <property type="molecule type" value="Genomic_DNA"/>
</dbReference>
<dbReference type="SUPFAM" id="SSF52129">
    <property type="entry name" value="Caspase-like"/>
    <property type="match status" value="1"/>
</dbReference>
<feature type="domain" description="Peptidase C14 caspase" evidence="1">
    <location>
        <begin position="4"/>
        <end position="244"/>
    </location>
</feature>
<dbReference type="PANTHER" id="PTHR22576">
    <property type="entry name" value="MUCOSA ASSOCIATED LYMPHOID TISSUE LYMPHOMA TRANSLOCATION PROTEIN 1/PARACASPASE"/>
    <property type="match status" value="1"/>
</dbReference>
<dbReference type="InterPro" id="IPR011600">
    <property type="entry name" value="Pept_C14_caspase"/>
</dbReference>
<dbReference type="InterPro" id="IPR029030">
    <property type="entry name" value="Caspase-like_dom_sf"/>
</dbReference>
<dbReference type="InterPro" id="IPR052039">
    <property type="entry name" value="Caspase-related_regulators"/>
</dbReference>
<name>A0ABY3MBU4_9FLAO</name>
<evidence type="ECO:0000259" key="1">
    <source>
        <dbReference type="Pfam" id="PF00656"/>
    </source>
</evidence>
<comment type="caution">
    <text evidence="2">The sequence shown here is derived from an EMBL/GenBank/DDBJ whole genome shotgun (WGS) entry which is preliminary data.</text>
</comment>
<dbReference type="Gene3D" id="3.40.50.1460">
    <property type="match status" value="1"/>
</dbReference>
<sequence>MISVGIEEYLRTSDFSKVRYANKDASELKKAFEIDSTIDEEEIVHLINQQATKSTIKKELEKITQKATKFDRIIFFFAGHGAYSEGQNWIVPFDAYKTDITNTGISIKEILSLFKKSDCKRNILFFDCCHSGFELGEDERNLNTAFEIDDLLYLYKDEEYCSGFASSKSTETSVSNDVLRNGVWSNFLIKALTGNANNKIYEDGILFSDNLQNFLNKNVKDFVKRNTTDRKDQTPTCFGNFTNRFPIIDINPIIEQKIITQSYSNISFKRITMLSEEREEMLKV</sequence>
<proteinExistence type="predicted"/>
<dbReference type="Pfam" id="PF00656">
    <property type="entry name" value="Peptidase_C14"/>
    <property type="match status" value="1"/>
</dbReference>
<organism evidence="2 3">
    <name type="scientific">Bizionia gelidisalsuginis</name>
    <dbReference type="NCBI Taxonomy" id="291188"/>
    <lineage>
        <taxon>Bacteria</taxon>
        <taxon>Pseudomonadati</taxon>
        <taxon>Bacteroidota</taxon>
        <taxon>Flavobacteriia</taxon>
        <taxon>Flavobacteriales</taxon>
        <taxon>Flavobacteriaceae</taxon>
        <taxon>Bizionia</taxon>
    </lineage>
</organism>
<keyword evidence="3" id="KW-1185">Reference proteome</keyword>
<protein>
    <submittedName>
        <fullName evidence="2">Caspase family protein</fullName>
    </submittedName>
</protein>